<evidence type="ECO:0000256" key="5">
    <source>
        <dbReference type="PIRNR" id="PIRNR000239"/>
    </source>
</evidence>
<keyword evidence="5" id="KW-0049">Antioxidant</keyword>
<dbReference type="GO" id="GO:0033554">
    <property type="term" value="P:cellular response to stress"/>
    <property type="evidence" value="ECO:0007669"/>
    <property type="project" value="TreeGrafter"/>
</dbReference>
<dbReference type="GO" id="GO:0005829">
    <property type="term" value="C:cytosol"/>
    <property type="evidence" value="ECO:0007669"/>
    <property type="project" value="TreeGrafter"/>
</dbReference>
<sequence>MSPAPNWKATAIVNGHVTRLDLSDYVGRYLILVFYPQDFSKICASEINALSDRSYEFRSIQTEIVACSVDSHLSHLTWSKLSRADGGVNLPKIPLIADPTHAIARAYGVLLPDKGHTLRAHFIIDKRGILRHMSVTDTLVGRGTDELLRIVKALQYVDEVEEAVPADWSQPSE</sequence>
<evidence type="ECO:0000256" key="2">
    <source>
        <dbReference type="ARBA" id="ARBA00013017"/>
    </source>
</evidence>
<dbReference type="GO" id="GO:0006979">
    <property type="term" value="P:response to oxidative stress"/>
    <property type="evidence" value="ECO:0007669"/>
    <property type="project" value="TreeGrafter"/>
</dbReference>
<evidence type="ECO:0000259" key="6">
    <source>
        <dbReference type="PROSITE" id="PS51352"/>
    </source>
</evidence>
<reference evidence="7" key="1">
    <citation type="submission" date="2015-05" db="UniProtKB">
        <authorList>
            <consortium name="EnsemblMetazoa"/>
        </authorList>
    </citation>
    <scope>IDENTIFICATION</scope>
</reference>
<dbReference type="Pfam" id="PF00578">
    <property type="entry name" value="AhpC-TSA"/>
    <property type="match status" value="1"/>
</dbReference>
<comment type="similarity">
    <text evidence="1">Belongs to the peroxiredoxin family. AhpC/Prx1 subfamily.</text>
</comment>
<dbReference type="InterPro" id="IPR013766">
    <property type="entry name" value="Thioredoxin_domain"/>
</dbReference>
<dbReference type="PANTHER" id="PTHR10681">
    <property type="entry name" value="THIOREDOXIN PEROXIDASE"/>
    <property type="match status" value="1"/>
</dbReference>
<dbReference type="Proteomes" id="UP000015103">
    <property type="component" value="Unassembled WGS sequence"/>
</dbReference>
<dbReference type="EC" id="1.11.1.24" evidence="2"/>
<dbReference type="InterPro" id="IPR000866">
    <property type="entry name" value="AhpC/TSA"/>
</dbReference>
<dbReference type="CDD" id="cd03015">
    <property type="entry name" value="PRX_Typ2cys"/>
    <property type="match status" value="1"/>
</dbReference>
<dbReference type="VEuPathDB" id="VectorBase:RPRC015195"/>
<evidence type="ECO:0000256" key="1">
    <source>
        <dbReference type="ARBA" id="ARBA00009796"/>
    </source>
</evidence>
<feature type="domain" description="Thioredoxin" evidence="6">
    <location>
        <begin position="1"/>
        <end position="156"/>
    </location>
</feature>
<accession>T1IFX6</accession>
<dbReference type="EMBL" id="ACPB03021529">
    <property type="status" value="NOT_ANNOTATED_CDS"/>
    <property type="molecule type" value="Genomic_DNA"/>
</dbReference>
<dbReference type="InterPro" id="IPR024706">
    <property type="entry name" value="Peroxiredoxin_AhpC-typ"/>
</dbReference>
<evidence type="ECO:0000313" key="8">
    <source>
        <dbReference type="Proteomes" id="UP000015103"/>
    </source>
</evidence>
<keyword evidence="5" id="KW-0575">Peroxidase</keyword>
<dbReference type="eggNOG" id="KOG0852">
    <property type="taxonomic scope" value="Eukaryota"/>
</dbReference>
<evidence type="ECO:0000256" key="4">
    <source>
        <dbReference type="ARBA" id="ARBA00049091"/>
    </source>
</evidence>
<dbReference type="SUPFAM" id="SSF52833">
    <property type="entry name" value="Thioredoxin-like"/>
    <property type="match status" value="1"/>
</dbReference>
<dbReference type="InterPro" id="IPR036249">
    <property type="entry name" value="Thioredoxin-like_sf"/>
</dbReference>
<name>T1IFX6_RHOPR</name>
<comment type="catalytic activity">
    <reaction evidence="4">
        <text>a hydroperoxide + [thioredoxin]-dithiol = an alcohol + [thioredoxin]-disulfide + H2O</text>
        <dbReference type="Rhea" id="RHEA:62620"/>
        <dbReference type="Rhea" id="RHEA-COMP:10698"/>
        <dbReference type="Rhea" id="RHEA-COMP:10700"/>
        <dbReference type="ChEBI" id="CHEBI:15377"/>
        <dbReference type="ChEBI" id="CHEBI:29950"/>
        <dbReference type="ChEBI" id="CHEBI:30879"/>
        <dbReference type="ChEBI" id="CHEBI:35924"/>
        <dbReference type="ChEBI" id="CHEBI:50058"/>
        <dbReference type="EC" id="1.11.1.24"/>
    </reaction>
</comment>
<keyword evidence="5" id="KW-0676">Redox-active center</keyword>
<keyword evidence="8" id="KW-1185">Reference proteome</keyword>
<dbReference type="Gene3D" id="3.40.30.10">
    <property type="entry name" value="Glutaredoxin"/>
    <property type="match status" value="1"/>
</dbReference>
<dbReference type="STRING" id="13249.T1IFX6"/>
<dbReference type="GO" id="GO:0042744">
    <property type="term" value="P:hydrogen peroxide catabolic process"/>
    <property type="evidence" value="ECO:0007669"/>
    <property type="project" value="TreeGrafter"/>
</dbReference>
<dbReference type="PIRSF" id="PIRSF000239">
    <property type="entry name" value="AHPC"/>
    <property type="match status" value="1"/>
</dbReference>
<keyword evidence="3 5" id="KW-0560">Oxidoreductase</keyword>
<evidence type="ECO:0000256" key="3">
    <source>
        <dbReference type="ARBA" id="ARBA00023002"/>
    </source>
</evidence>
<comment type="function">
    <text evidence="5">Thiol-specific peroxidase that catalyzes the reduction of hydrogen peroxide and organic hydroperoxides to water and alcohols, respectively.</text>
</comment>
<dbReference type="GO" id="GO:0008379">
    <property type="term" value="F:thioredoxin peroxidase activity"/>
    <property type="evidence" value="ECO:0007669"/>
    <property type="project" value="TreeGrafter"/>
</dbReference>
<dbReference type="InterPro" id="IPR050217">
    <property type="entry name" value="Peroxiredoxin"/>
</dbReference>
<dbReference type="AlphaFoldDB" id="T1IFX6"/>
<dbReference type="PANTHER" id="PTHR10681:SF128">
    <property type="entry name" value="THIOREDOXIN-DEPENDENT PEROXIDE REDUCTASE, MITOCHONDRIAL"/>
    <property type="match status" value="1"/>
</dbReference>
<proteinExistence type="inferred from homology"/>
<dbReference type="InParanoid" id="T1IFX6"/>
<dbReference type="HOGENOM" id="CLU_042529_21_1_1"/>
<protein>
    <recommendedName>
        <fullName evidence="2">thioredoxin-dependent peroxiredoxin</fullName>
        <ecNumber evidence="2">1.11.1.24</ecNumber>
    </recommendedName>
</protein>
<dbReference type="GO" id="GO:0045454">
    <property type="term" value="P:cell redox homeostasis"/>
    <property type="evidence" value="ECO:0007669"/>
    <property type="project" value="TreeGrafter"/>
</dbReference>
<dbReference type="PROSITE" id="PS51352">
    <property type="entry name" value="THIOREDOXIN_2"/>
    <property type="match status" value="1"/>
</dbReference>
<dbReference type="OMA" id="ICASEIN"/>
<evidence type="ECO:0000313" key="7">
    <source>
        <dbReference type="EnsemblMetazoa" id="RPRC015195-PA"/>
    </source>
</evidence>
<organism evidence="7 8">
    <name type="scientific">Rhodnius prolixus</name>
    <name type="common">Triatomid bug</name>
    <dbReference type="NCBI Taxonomy" id="13249"/>
    <lineage>
        <taxon>Eukaryota</taxon>
        <taxon>Metazoa</taxon>
        <taxon>Ecdysozoa</taxon>
        <taxon>Arthropoda</taxon>
        <taxon>Hexapoda</taxon>
        <taxon>Insecta</taxon>
        <taxon>Pterygota</taxon>
        <taxon>Neoptera</taxon>
        <taxon>Paraneoptera</taxon>
        <taxon>Hemiptera</taxon>
        <taxon>Heteroptera</taxon>
        <taxon>Panheteroptera</taxon>
        <taxon>Cimicomorpha</taxon>
        <taxon>Reduviidae</taxon>
        <taxon>Triatominae</taxon>
        <taxon>Rhodnius</taxon>
    </lineage>
</organism>
<dbReference type="EnsemblMetazoa" id="RPRC015195-RA">
    <property type="protein sequence ID" value="RPRC015195-PA"/>
    <property type="gene ID" value="RPRC015195"/>
</dbReference>